<evidence type="ECO:0000313" key="1">
    <source>
        <dbReference type="EMBL" id="KAK7055081.1"/>
    </source>
</evidence>
<keyword evidence="2" id="KW-1185">Reference proteome</keyword>
<comment type="caution">
    <text evidence="1">The sequence shown here is derived from an EMBL/GenBank/DDBJ whole genome shotgun (WGS) entry which is preliminary data.</text>
</comment>
<dbReference type="AlphaFoldDB" id="A0AAW0DUU9"/>
<reference evidence="1 2" key="1">
    <citation type="journal article" date="2024" name="J Genomics">
        <title>Draft genome sequencing and assembly of Favolaschia claudopus CIRM-BRFM 2984 isolated from oak limbs.</title>
        <authorList>
            <person name="Navarro D."/>
            <person name="Drula E."/>
            <person name="Chaduli D."/>
            <person name="Cazenave R."/>
            <person name="Ahrendt S."/>
            <person name="Wang J."/>
            <person name="Lipzen A."/>
            <person name="Daum C."/>
            <person name="Barry K."/>
            <person name="Grigoriev I.V."/>
            <person name="Favel A."/>
            <person name="Rosso M.N."/>
            <person name="Martin F."/>
        </authorList>
    </citation>
    <scope>NUCLEOTIDE SEQUENCE [LARGE SCALE GENOMIC DNA]</scope>
    <source>
        <strain evidence="1 2">CIRM-BRFM 2984</strain>
    </source>
</reference>
<evidence type="ECO:0000313" key="2">
    <source>
        <dbReference type="Proteomes" id="UP001362999"/>
    </source>
</evidence>
<proteinExistence type="predicted"/>
<gene>
    <name evidence="1" type="ORF">R3P38DRAFT_3169788</name>
</gene>
<organism evidence="1 2">
    <name type="scientific">Favolaschia claudopus</name>
    <dbReference type="NCBI Taxonomy" id="2862362"/>
    <lineage>
        <taxon>Eukaryota</taxon>
        <taxon>Fungi</taxon>
        <taxon>Dikarya</taxon>
        <taxon>Basidiomycota</taxon>
        <taxon>Agaricomycotina</taxon>
        <taxon>Agaricomycetes</taxon>
        <taxon>Agaricomycetidae</taxon>
        <taxon>Agaricales</taxon>
        <taxon>Marasmiineae</taxon>
        <taxon>Mycenaceae</taxon>
        <taxon>Favolaschia</taxon>
    </lineage>
</organism>
<dbReference type="EMBL" id="JAWWNJ010000005">
    <property type="protein sequence ID" value="KAK7055081.1"/>
    <property type="molecule type" value="Genomic_DNA"/>
</dbReference>
<name>A0AAW0DUU9_9AGAR</name>
<dbReference type="Proteomes" id="UP001362999">
    <property type="component" value="Unassembled WGS sequence"/>
</dbReference>
<accession>A0AAW0DUU9</accession>
<sequence length="270" mass="30210">MDMSRYYATPTFSIAASLVLSLALLAAYGRKPNPFSYSVSTSFHTTTDMPWKFIYTSPIALTSPSNPKRRRYAALSRAQARLQAELDFRQIRKHEMSLLSLTYAQLSDNKGHLTGRAFCPWRGAHTTAVERRNRVQDTACPEPTTRQQQIISCCQHPLLPALSTRILPPHRPPYLDPEAYNSSLSYLSNVSLGSIASESSASFRCRKPKRNTRLPAPQVVPHRVLEHGRSSNTVSAVSNFGVHRLPRTSITEKSLRNNNRILNAGDVAFT</sequence>
<protein>
    <submittedName>
        <fullName evidence="1">Uncharacterized protein</fullName>
    </submittedName>
</protein>